<accession>F8NLQ9</accession>
<dbReference type="RefSeq" id="XP_007314810.1">
    <property type="nucleotide sequence ID" value="XM_007314748.1"/>
</dbReference>
<gene>
    <name evidence="1" type="ORF">SERLADRAFT_459239</name>
</gene>
<dbReference type="EMBL" id="GL945430">
    <property type="protein sequence ID" value="EGO28611.1"/>
    <property type="molecule type" value="Genomic_DNA"/>
</dbReference>
<evidence type="ECO:0000313" key="1">
    <source>
        <dbReference type="EMBL" id="EGO28611.1"/>
    </source>
</evidence>
<reference evidence="1" key="1">
    <citation type="submission" date="2011-04" db="EMBL/GenBank/DDBJ databases">
        <title>Evolution of plant cell wall degrading machinery underlies the functional diversity of forest fungi.</title>
        <authorList>
            <consortium name="US DOE Joint Genome Institute (JGI-PGF)"/>
            <person name="Eastwood D.C."/>
            <person name="Floudas D."/>
            <person name="Binder M."/>
            <person name="Majcherczyk A."/>
            <person name="Schneider P."/>
            <person name="Aerts A."/>
            <person name="Asiegbu F.O."/>
            <person name="Baker S.E."/>
            <person name="Barry K."/>
            <person name="Bendiksby M."/>
            <person name="Blumentritt M."/>
            <person name="Coutinho P.M."/>
            <person name="Cullen D."/>
            <person name="Cullen D."/>
            <person name="Gathman A."/>
            <person name="Goodell B."/>
            <person name="Henrissat B."/>
            <person name="Ihrmark K."/>
            <person name="Kauserud H."/>
            <person name="Kohler A."/>
            <person name="LaButti K."/>
            <person name="Lapidus A."/>
            <person name="Lavin J.L."/>
            <person name="Lee Y.-H."/>
            <person name="Lindquist E."/>
            <person name="Lilly W."/>
            <person name="Lucas S."/>
            <person name="Morin E."/>
            <person name="Murat C."/>
            <person name="Oguiza J.A."/>
            <person name="Park J."/>
            <person name="Pisabarro A.G."/>
            <person name="Riley R."/>
            <person name="Rosling A."/>
            <person name="Salamov A."/>
            <person name="Schmidt O."/>
            <person name="Schmutz J."/>
            <person name="Skrede I."/>
            <person name="Stenlid J."/>
            <person name="Wiebenga A."/>
            <person name="Xie X."/>
            <person name="Kues U."/>
            <person name="Hibbett D.S."/>
            <person name="Hoffmeister D."/>
            <person name="Hogberg N."/>
            <person name="Martin F."/>
            <person name="Grigoriev I.V."/>
            <person name="Watkinson S.C."/>
        </authorList>
    </citation>
    <scope>NUCLEOTIDE SEQUENCE</scope>
    <source>
        <strain evidence="1">S7.9</strain>
    </source>
</reference>
<proteinExistence type="predicted"/>
<dbReference type="KEGG" id="sla:SERLADRAFT_459239"/>
<dbReference type="HOGENOM" id="CLU_2387542_0_0_1"/>
<organism>
    <name type="scientific">Serpula lacrymans var. lacrymans (strain S7.9)</name>
    <name type="common">Dry rot fungus</name>
    <dbReference type="NCBI Taxonomy" id="578457"/>
    <lineage>
        <taxon>Eukaryota</taxon>
        <taxon>Fungi</taxon>
        <taxon>Dikarya</taxon>
        <taxon>Basidiomycota</taxon>
        <taxon>Agaricomycotina</taxon>
        <taxon>Agaricomycetes</taxon>
        <taxon>Agaricomycetidae</taxon>
        <taxon>Boletales</taxon>
        <taxon>Coniophorineae</taxon>
        <taxon>Serpulaceae</taxon>
        <taxon>Serpula</taxon>
    </lineage>
</organism>
<sequence>MIISHGARRLHRDSQDTSVRQVYEACSFPCGLDLPLTSYLTWLAYSRGWPMWTRGYLYESIIPGNCLPQSIRFLKPGSLKLVRSTTLTWSILCL</sequence>
<protein>
    <submittedName>
        <fullName evidence="1">Uncharacterized protein</fullName>
    </submittedName>
</protein>
<name>F8NLQ9_SERL9</name>
<dbReference type="AlphaFoldDB" id="F8NLQ9"/>
<dbReference type="Proteomes" id="UP000008064">
    <property type="component" value="Unassembled WGS sequence"/>
</dbReference>
<dbReference type="GeneID" id="18817852"/>